<evidence type="ECO:0000256" key="6">
    <source>
        <dbReference type="SAM" id="MobiDB-lite"/>
    </source>
</evidence>
<protein>
    <recommendedName>
        <fullName evidence="8">Rhodopsin domain-containing protein</fullName>
    </recommendedName>
</protein>
<evidence type="ECO:0000256" key="2">
    <source>
        <dbReference type="ARBA" id="ARBA00022692"/>
    </source>
</evidence>
<feature type="transmembrane region" description="Helical" evidence="7">
    <location>
        <begin position="109"/>
        <end position="130"/>
    </location>
</feature>
<keyword evidence="2 7" id="KW-0812">Transmembrane</keyword>
<evidence type="ECO:0000256" key="5">
    <source>
        <dbReference type="ARBA" id="ARBA00038359"/>
    </source>
</evidence>
<feature type="transmembrane region" description="Helical" evidence="7">
    <location>
        <begin position="179"/>
        <end position="200"/>
    </location>
</feature>
<comment type="subcellular location">
    <subcellularLocation>
        <location evidence="1">Membrane</location>
        <topology evidence="1">Multi-pass membrane protein</topology>
    </subcellularLocation>
</comment>
<dbReference type="GO" id="GO:0016020">
    <property type="term" value="C:membrane"/>
    <property type="evidence" value="ECO:0007669"/>
    <property type="project" value="UniProtKB-SubCell"/>
</dbReference>
<evidence type="ECO:0000256" key="7">
    <source>
        <dbReference type="SAM" id="Phobius"/>
    </source>
</evidence>
<feature type="transmembrane region" description="Helical" evidence="7">
    <location>
        <begin position="137"/>
        <end position="159"/>
    </location>
</feature>
<evidence type="ECO:0000256" key="1">
    <source>
        <dbReference type="ARBA" id="ARBA00004141"/>
    </source>
</evidence>
<dbReference type="Proteomes" id="UP000813461">
    <property type="component" value="Unassembled WGS sequence"/>
</dbReference>
<dbReference type="AlphaFoldDB" id="A0A8K0RLB0"/>
<feature type="domain" description="Rhodopsin" evidence="8">
    <location>
        <begin position="45"/>
        <end position="280"/>
    </location>
</feature>
<dbReference type="PANTHER" id="PTHR33048">
    <property type="entry name" value="PTH11-LIKE INTEGRAL MEMBRANE PROTEIN (AFU_ORTHOLOGUE AFUA_5G11245)"/>
    <property type="match status" value="1"/>
</dbReference>
<gene>
    <name evidence="9" type="ORF">FB567DRAFT_43195</name>
</gene>
<feature type="transmembrane region" description="Helical" evidence="7">
    <location>
        <begin position="216"/>
        <end position="238"/>
    </location>
</feature>
<comment type="similarity">
    <text evidence="5">Belongs to the SAT4 family.</text>
</comment>
<proteinExistence type="inferred from homology"/>
<feature type="region of interest" description="Disordered" evidence="6">
    <location>
        <begin position="382"/>
        <end position="419"/>
    </location>
</feature>
<evidence type="ECO:0000313" key="10">
    <source>
        <dbReference type="Proteomes" id="UP000813461"/>
    </source>
</evidence>
<evidence type="ECO:0000259" key="8">
    <source>
        <dbReference type="Pfam" id="PF20684"/>
    </source>
</evidence>
<dbReference type="EMBL" id="JAGMVJ010000001">
    <property type="protein sequence ID" value="KAH7095907.1"/>
    <property type="molecule type" value="Genomic_DNA"/>
</dbReference>
<keyword evidence="4 7" id="KW-0472">Membrane</keyword>
<dbReference type="PANTHER" id="PTHR33048:SF129">
    <property type="entry name" value="INTEGRAL MEMBRANE PROTEIN-RELATED"/>
    <property type="match status" value="1"/>
</dbReference>
<evidence type="ECO:0000256" key="4">
    <source>
        <dbReference type="ARBA" id="ARBA00023136"/>
    </source>
</evidence>
<organism evidence="9 10">
    <name type="scientific">Paraphoma chrysanthemicola</name>
    <dbReference type="NCBI Taxonomy" id="798071"/>
    <lineage>
        <taxon>Eukaryota</taxon>
        <taxon>Fungi</taxon>
        <taxon>Dikarya</taxon>
        <taxon>Ascomycota</taxon>
        <taxon>Pezizomycotina</taxon>
        <taxon>Dothideomycetes</taxon>
        <taxon>Pleosporomycetidae</taxon>
        <taxon>Pleosporales</taxon>
        <taxon>Pleosporineae</taxon>
        <taxon>Phaeosphaeriaceae</taxon>
        <taxon>Paraphoma</taxon>
    </lineage>
</organism>
<keyword evidence="3 7" id="KW-1133">Transmembrane helix</keyword>
<feature type="transmembrane region" description="Helical" evidence="7">
    <location>
        <begin position="250"/>
        <end position="275"/>
    </location>
</feature>
<evidence type="ECO:0000256" key="3">
    <source>
        <dbReference type="ARBA" id="ARBA00022989"/>
    </source>
</evidence>
<dbReference type="InterPro" id="IPR049326">
    <property type="entry name" value="Rhodopsin_dom_fungi"/>
</dbReference>
<accession>A0A8K0RLB0</accession>
<keyword evidence="10" id="KW-1185">Reference proteome</keyword>
<evidence type="ECO:0000313" key="9">
    <source>
        <dbReference type="EMBL" id="KAH7095907.1"/>
    </source>
</evidence>
<name>A0A8K0RLB0_9PLEO</name>
<comment type="caution">
    <text evidence="9">The sequence shown here is derived from an EMBL/GenBank/DDBJ whole genome shotgun (WGS) entry which is preliminary data.</text>
</comment>
<reference evidence="9" key="1">
    <citation type="journal article" date="2021" name="Nat. Commun.">
        <title>Genetic determinants of endophytism in the Arabidopsis root mycobiome.</title>
        <authorList>
            <person name="Mesny F."/>
            <person name="Miyauchi S."/>
            <person name="Thiergart T."/>
            <person name="Pickel B."/>
            <person name="Atanasova L."/>
            <person name="Karlsson M."/>
            <person name="Huettel B."/>
            <person name="Barry K.W."/>
            <person name="Haridas S."/>
            <person name="Chen C."/>
            <person name="Bauer D."/>
            <person name="Andreopoulos W."/>
            <person name="Pangilinan J."/>
            <person name="LaButti K."/>
            <person name="Riley R."/>
            <person name="Lipzen A."/>
            <person name="Clum A."/>
            <person name="Drula E."/>
            <person name="Henrissat B."/>
            <person name="Kohler A."/>
            <person name="Grigoriev I.V."/>
            <person name="Martin F.M."/>
            <person name="Hacquard S."/>
        </authorList>
    </citation>
    <scope>NUCLEOTIDE SEQUENCE</scope>
    <source>
        <strain evidence="9">MPI-SDFR-AT-0120</strain>
    </source>
</reference>
<feature type="transmembrane region" description="Helical" evidence="7">
    <location>
        <begin position="23"/>
        <end position="43"/>
    </location>
</feature>
<dbReference type="OrthoDB" id="5401779at2759"/>
<dbReference type="InterPro" id="IPR052337">
    <property type="entry name" value="SAT4-like"/>
</dbReference>
<feature type="transmembrane region" description="Helical" evidence="7">
    <location>
        <begin position="64"/>
        <end position="89"/>
    </location>
</feature>
<sequence>MAAATDEQKKSWPPPNYENPENLHGLIIGLVVPSLALAIVFLATRFYGKGLLRQILWYDDWMMLGAMLFAVPTSILPVVSVKLGLGNHIWDQKPEWHTPYSKMGYTADLLFPAACSLTKISLCLTYFRLFPSRADKIFCYVMGAFVTLYTVACLFLSLFQCRPIRSYWDLDVEQKCINMRATLVSIAALNSFSDFLVYLWPAKPLWSLHLPVKQRLGLIFLFSVGLLVCVAGVLRMYYLEVYFDSYDTLWSASAVWICICLELNLGIICGCLSGVKPVLATIFPGFFGTSYKSRSGATRPTYGLHSGKTTHGESFAFKPLPDISNSKKPQSHKLEHAFSVEVLKSADDKGQRNFAWASSTGDMEAGHNVPPNCIGVNQVVSVEQEETGSMTPRSDAQHKLSDAGSEEWIMDDTPKPRKG</sequence>
<dbReference type="Pfam" id="PF20684">
    <property type="entry name" value="Fung_rhodopsin"/>
    <property type="match status" value="1"/>
</dbReference>